<dbReference type="EMBL" id="FQVW01000032">
    <property type="protein sequence ID" value="SHG41521.1"/>
    <property type="molecule type" value="Genomic_DNA"/>
</dbReference>
<sequence>MKKYTILLLTLLLFVFMFNVFSTKDRNVQLVTTIEELETDMNEQFLLFEKKLKQKEDRIQYLEDQIYEKDSLMYEFISKLNLNNYDVAAIMDRVENLPRQFGPDDHVATKN</sequence>
<keyword evidence="2" id="KW-1185">Reference proteome</keyword>
<dbReference type="RefSeq" id="WP_072891183.1">
    <property type="nucleotide sequence ID" value="NZ_FQVW01000032.1"/>
</dbReference>
<dbReference type="Proteomes" id="UP000183988">
    <property type="component" value="Unassembled WGS sequence"/>
</dbReference>
<proteinExistence type="predicted"/>
<protein>
    <submittedName>
        <fullName evidence="1">Uncharacterized protein</fullName>
    </submittedName>
</protein>
<name>A0A1M5JLW8_9BACI</name>
<accession>A0A1M5JLW8</accession>
<evidence type="ECO:0000313" key="2">
    <source>
        <dbReference type="Proteomes" id="UP000183988"/>
    </source>
</evidence>
<reference evidence="1 2" key="1">
    <citation type="submission" date="2016-11" db="EMBL/GenBank/DDBJ databases">
        <authorList>
            <person name="Jaros S."/>
            <person name="Januszkiewicz K."/>
            <person name="Wedrychowicz H."/>
        </authorList>
    </citation>
    <scope>NUCLEOTIDE SEQUENCE [LARGE SCALE GENOMIC DNA]</scope>
    <source>
        <strain evidence="1 2">IBRC-M 10683</strain>
    </source>
</reference>
<dbReference type="AlphaFoldDB" id="A0A1M5JLW8"/>
<gene>
    <name evidence="1" type="ORF">SAMN05216225_10321</name>
</gene>
<evidence type="ECO:0000313" key="1">
    <source>
        <dbReference type="EMBL" id="SHG41521.1"/>
    </source>
</evidence>
<organism evidence="1 2">
    <name type="scientific">Ornithinibacillus halophilus</name>
    <dbReference type="NCBI Taxonomy" id="930117"/>
    <lineage>
        <taxon>Bacteria</taxon>
        <taxon>Bacillati</taxon>
        <taxon>Bacillota</taxon>
        <taxon>Bacilli</taxon>
        <taxon>Bacillales</taxon>
        <taxon>Bacillaceae</taxon>
        <taxon>Ornithinibacillus</taxon>
    </lineage>
</organism>